<dbReference type="InterPro" id="IPR036724">
    <property type="entry name" value="Cobalamin-bd_sf"/>
</dbReference>
<dbReference type="Gene3D" id="3.40.50.280">
    <property type="entry name" value="Cobalamin-binding domain"/>
    <property type="match status" value="1"/>
</dbReference>
<reference evidence="1" key="1">
    <citation type="journal article" date="2014" name="Front. Microbiol.">
        <title>High frequency of phylogenetically diverse reductive dehalogenase-homologous genes in deep subseafloor sedimentary metagenomes.</title>
        <authorList>
            <person name="Kawai M."/>
            <person name="Futagami T."/>
            <person name="Toyoda A."/>
            <person name="Takaki Y."/>
            <person name="Nishi S."/>
            <person name="Hori S."/>
            <person name="Arai W."/>
            <person name="Tsubouchi T."/>
            <person name="Morono Y."/>
            <person name="Uchiyama I."/>
            <person name="Ito T."/>
            <person name="Fujiyama A."/>
            <person name="Inagaki F."/>
            <person name="Takami H."/>
        </authorList>
    </citation>
    <scope>NUCLEOTIDE SEQUENCE</scope>
    <source>
        <strain evidence="1">Expedition CK06-06</strain>
    </source>
</reference>
<dbReference type="SUPFAM" id="SSF52242">
    <property type="entry name" value="Cobalamin (vitamin B12)-binding domain"/>
    <property type="match status" value="1"/>
</dbReference>
<gene>
    <name evidence="1" type="ORF">S01H1_80824</name>
</gene>
<sequence length="42" mass="4312">EELPVMVGGAPVTEDWAKEIGADGYAKDAVGAVRIAKGLAKK</sequence>
<accession>X0YPH2</accession>
<comment type="caution">
    <text evidence="1">The sequence shown here is derived from an EMBL/GenBank/DDBJ whole genome shotgun (WGS) entry which is preliminary data.</text>
</comment>
<dbReference type="GO" id="GO:0031419">
    <property type="term" value="F:cobalamin binding"/>
    <property type="evidence" value="ECO:0007669"/>
    <property type="project" value="InterPro"/>
</dbReference>
<evidence type="ECO:0000313" key="1">
    <source>
        <dbReference type="EMBL" id="GAG50348.1"/>
    </source>
</evidence>
<protein>
    <recommendedName>
        <fullName evidence="2">B12-binding domain-containing protein</fullName>
    </recommendedName>
</protein>
<organism evidence="1">
    <name type="scientific">marine sediment metagenome</name>
    <dbReference type="NCBI Taxonomy" id="412755"/>
    <lineage>
        <taxon>unclassified sequences</taxon>
        <taxon>metagenomes</taxon>
        <taxon>ecological metagenomes</taxon>
    </lineage>
</organism>
<dbReference type="EMBL" id="BARS01054621">
    <property type="protein sequence ID" value="GAG50348.1"/>
    <property type="molecule type" value="Genomic_DNA"/>
</dbReference>
<dbReference type="AlphaFoldDB" id="X0YPH2"/>
<dbReference type="GO" id="GO:0046872">
    <property type="term" value="F:metal ion binding"/>
    <property type="evidence" value="ECO:0007669"/>
    <property type="project" value="InterPro"/>
</dbReference>
<proteinExistence type="predicted"/>
<feature type="non-terminal residue" evidence="1">
    <location>
        <position position="1"/>
    </location>
</feature>
<name>X0YPH2_9ZZZZ</name>
<evidence type="ECO:0008006" key="2">
    <source>
        <dbReference type="Google" id="ProtNLM"/>
    </source>
</evidence>